<comment type="caution">
    <text evidence="2">The sequence shown here is derived from an EMBL/GenBank/DDBJ whole genome shotgun (WGS) entry which is preliminary data.</text>
</comment>
<feature type="compositionally biased region" description="Basic and acidic residues" evidence="1">
    <location>
        <begin position="96"/>
        <end position="111"/>
    </location>
</feature>
<protein>
    <submittedName>
        <fullName evidence="2">Uncharacterized protein</fullName>
    </submittedName>
</protein>
<gene>
    <name evidence="2" type="ORF">CTEN210_03004</name>
</gene>
<dbReference type="AlphaFoldDB" id="A0AAD3CKW0"/>
<dbReference type="EMBL" id="BLLK01000022">
    <property type="protein sequence ID" value="GFH46530.1"/>
    <property type="molecule type" value="Genomic_DNA"/>
</dbReference>
<keyword evidence="3" id="KW-1185">Reference proteome</keyword>
<sequence>MPSRGNGFLGRFGQQKKNKNGLLNMMKKKEKKQTEMLSFSSLAPWFGCGVVDTTTDSDDKLYHRKSIRSKSRGKGQRRSRSRSNRSSRGLKVVSSKKYESRHVSNTRDRSPAKRIGQAFQCGEIDIDTRNVVAKHLQCANVPYYSDEEGKSDDYLYSSGSESSADYSWNSPPVVDLKKYKVYRGTVRRSDPHYLS</sequence>
<feature type="compositionally biased region" description="Basic residues" evidence="1">
    <location>
        <begin position="62"/>
        <end position="85"/>
    </location>
</feature>
<reference evidence="2 3" key="1">
    <citation type="journal article" date="2021" name="Sci. Rep.">
        <title>The genome of the diatom Chaetoceros tenuissimus carries an ancient integrated fragment of an extant virus.</title>
        <authorList>
            <person name="Hongo Y."/>
            <person name="Kimura K."/>
            <person name="Takaki Y."/>
            <person name="Yoshida Y."/>
            <person name="Baba S."/>
            <person name="Kobayashi G."/>
            <person name="Nagasaki K."/>
            <person name="Hano T."/>
            <person name="Tomaru Y."/>
        </authorList>
    </citation>
    <scope>NUCLEOTIDE SEQUENCE [LARGE SCALE GENOMIC DNA]</scope>
    <source>
        <strain evidence="2 3">NIES-3715</strain>
    </source>
</reference>
<dbReference type="Proteomes" id="UP001054902">
    <property type="component" value="Unassembled WGS sequence"/>
</dbReference>
<feature type="region of interest" description="Disordered" evidence="1">
    <location>
        <begin position="150"/>
        <end position="171"/>
    </location>
</feature>
<organism evidence="2 3">
    <name type="scientific">Chaetoceros tenuissimus</name>
    <dbReference type="NCBI Taxonomy" id="426638"/>
    <lineage>
        <taxon>Eukaryota</taxon>
        <taxon>Sar</taxon>
        <taxon>Stramenopiles</taxon>
        <taxon>Ochrophyta</taxon>
        <taxon>Bacillariophyta</taxon>
        <taxon>Coscinodiscophyceae</taxon>
        <taxon>Chaetocerotophycidae</taxon>
        <taxon>Chaetocerotales</taxon>
        <taxon>Chaetocerotaceae</taxon>
        <taxon>Chaetoceros</taxon>
    </lineage>
</organism>
<feature type="region of interest" description="Disordered" evidence="1">
    <location>
        <begin position="1"/>
        <end position="21"/>
    </location>
</feature>
<accession>A0AAD3CKW0</accession>
<name>A0AAD3CKW0_9STRA</name>
<evidence type="ECO:0000256" key="1">
    <source>
        <dbReference type="SAM" id="MobiDB-lite"/>
    </source>
</evidence>
<proteinExistence type="predicted"/>
<evidence type="ECO:0000313" key="2">
    <source>
        <dbReference type="EMBL" id="GFH46530.1"/>
    </source>
</evidence>
<evidence type="ECO:0000313" key="3">
    <source>
        <dbReference type="Proteomes" id="UP001054902"/>
    </source>
</evidence>
<feature type="compositionally biased region" description="Low complexity" evidence="1">
    <location>
        <begin position="154"/>
        <end position="167"/>
    </location>
</feature>
<feature type="region of interest" description="Disordered" evidence="1">
    <location>
        <begin position="62"/>
        <end position="112"/>
    </location>
</feature>